<comment type="catalytic activity">
    <reaction evidence="8">
        <text>fluoride(in) = fluoride(out)</text>
        <dbReference type="Rhea" id="RHEA:76159"/>
        <dbReference type="ChEBI" id="CHEBI:17051"/>
    </reaction>
    <physiologicalReaction direction="left-to-right" evidence="8">
        <dbReference type="Rhea" id="RHEA:76160"/>
    </physiologicalReaction>
</comment>
<evidence type="ECO:0000256" key="4">
    <source>
        <dbReference type="ARBA" id="ARBA00022989"/>
    </source>
</evidence>
<organism evidence="11 12">
    <name type="scientific">Candidatus Synechococcus spongiarum</name>
    <dbReference type="NCBI Taxonomy" id="431041"/>
    <lineage>
        <taxon>Bacteria</taxon>
        <taxon>Bacillati</taxon>
        <taxon>Cyanobacteriota</taxon>
        <taxon>Cyanophyceae</taxon>
        <taxon>Synechococcales</taxon>
        <taxon>Synechococcaceae</taxon>
        <taxon>Synechococcus</taxon>
    </lineage>
</organism>
<feature type="binding site" evidence="10">
    <location>
        <position position="85"/>
    </location>
    <ligand>
        <name>Na(+)</name>
        <dbReference type="ChEBI" id="CHEBI:29101"/>
        <note>structural</note>
    </ligand>
</feature>
<dbReference type="GO" id="GO:0062054">
    <property type="term" value="F:fluoride channel activity"/>
    <property type="evidence" value="ECO:0007669"/>
    <property type="project" value="UniProtKB-UniRule"/>
</dbReference>
<dbReference type="GO" id="GO:0140114">
    <property type="term" value="P:cellular detoxification of fluoride"/>
    <property type="evidence" value="ECO:0007669"/>
    <property type="project" value="UniProtKB-UniRule"/>
</dbReference>
<dbReference type="Pfam" id="PF02537">
    <property type="entry name" value="CRCB"/>
    <property type="match status" value="1"/>
</dbReference>
<dbReference type="HAMAP" id="MF_00454">
    <property type="entry name" value="FluC"/>
    <property type="match status" value="1"/>
</dbReference>
<dbReference type="GO" id="GO:0005886">
    <property type="term" value="C:plasma membrane"/>
    <property type="evidence" value="ECO:0007669"/>
    <property type="project" value="UniProtKB-SubCell"/>
</dbReference>
<evidence type="ECO:0000256" key="6">
    <source>
        <dbReference type="ARBA" id="ARBA00023303"/>
    </source>
</evidence>
<keyword evidence="12" id="KW-1185">Reference proteome</keyword>
<keyword evidence="3 10" id="KW-0812">Transmembrane</keyword>
<reference evidence="12" key="1">
    <citation type="submission" date="2016-02" db="EMBL/GenBank/DDBJ databases">
        <authorList>
            <person name="liu f."/>
        </authorList>
    </citation>
    <scope>NUCLEOTIDE SEQUENCE [LARGE SCALE GENOMIC DNA]</scope>
</reference>
<comment type="activity regulation">
    <text evidence="10">Na(+) is not transported, but it plays an essential structural role and its presence is essential for fluoride channel function.</text>
</comment>
<dbReference type="InterPro" id="IPR003691">
    <property type="entry name" value="FluC"/>
</dbReference>
<evidence type="ECO:0000256" key="3">
    <source>
        <dbReference type="ARBA" id="ARBA00022692"/>
    </source>
</evidence>
<dbReference type="Proteomes" id="UP000182631">
    <property type="component" value="Unassembled WGS sequence"/>
</dbReference>
<accession>A0A171DGV1</accession>
<keyword evidence="4 10" id="KW-1133">Transmembrane helix</keyword>
<keyword evidence="10" id="KW-0406">Ion transport</keyword>
<dbReference type="EMBL" id="FITM01000105">
    <property type="protein sequence ID" value="SAY38972.1"/>
    <property type="molecule type" value="Genomic_DNA"/>
</dbReference>
<evidence type="ECO:0000256" key="9">
    <source>
        <dbReference type="ARBA" id="ARBA00049940"/>
    </source>
</evidence>
<evidence type="ECO:0000313" key="11">
    <source>
        <dbReference type="EMBL" id="SAY38972.1"/>
    </source>
</evidence>
<evidence type="ECO:0000256" key="10">
    <source>
        <dbReference type="HAMAP-Rule" id="MF_00454"/>
    </source>
</evidence>
<comment type="caution">
    <text evidence="10">Lacks conserved residue(s) required for the propagation of feature annotation.</text>
</comment>
<dbReference type="AlphaFoldDB" id="A0A171DGV1"/>
<feature type="binding site" evidence="10">
    <location>
        <position position="82"/>
    </location>
    <ligand>
        <name>Na(+)</name>
        <dbReference type="ChEBI" id="CHEBI:29101"/>
        <note>structural</note>
    </ligand>
</feature>
<comment type="subcellular location">
    <subcellularLocation>
        <location evidence="1 10">Cell membrane</location>
        <topology evidence="1 10">Multi-pass membrane protein</topology>
    </subcellularLocation>
</comment>
<keyword evidence="6 10" id="KW-0407">Ion channel</keyword>
<keyword evidence="10" id="KW-0915">Sodium</keyword>
<keyword evidence="10" id="KW-0813">Transport</keyword>
<dbReference type="GO" id="GO:0046872">
    <property type="term" value="F:metal ion binding"/>
    <property type="evidence" value="ECO:0007669"/>
    <property type="project" value="UniProtKB-KW"/>
</dbReference>
<keyword evidence="10" id="KW-0479">Metal-binding</keyword>
<keyword evidence="2 10" id="KW-1003">Cell membrane</keyword>
<keyword evidence="5 10" id="KW-0472">Membrane</keyword>
<gene>
    <name evidence="10" type="primary">fluC</name>
    <name evidence="10" type="synonym">crcB</name>
    <name evidence="11" type="ORF">FLM9_993</name>
</gene>
<evidence type="ECO:0000256" key="1">
    <source>
        <dbReference type="ARBA" id="ARBA00004651"/>
    </source>
</evidence>
<protein>
    <recommendedName>
        <fullName evidence="10">Fluoride-specific ion channel FluC</fullName>
    </recommendedName>
</protein>
<evidence type="ECO:0000256" key="5">
    <source>
        <dbReference type="ARBA" id="ARBA00023136"/>
    </source>
</evidence>
<feature type="transmembrane region" description="Helical" evidence="10">
    <location>
        <begin position="74"/>
        <end position="93"/>
    </location>
</feature>
<proteinExistence type="inferred from homology"/>
<name>A0A171DGV1_9SYNE</name>
<feature type="transmembrane region" description="Helical" evidence="10">
    <location>
        <begin position="105"/>
        <end position="123"/>
    </location>
</feature>
<comment type="similarity">
    <text evidence="7 10">Belongs to the fluoride channel Fluc/FEX (TC 1.A.43) family.</text>
</comment>
<evidence type="ECO:0000256" key="7">
    <source>
        <dbReference type="ARBA" id="ARBA00035120"/>
    </source>
</evidence>
<evidence type="ECO:0000313" key="12">
    <source>
        <dbReference type="Proteomes" id="UP000182631"/>
    </source>
</evidence>
<evidence type="ECO:0000256" key="2">
    <source>
        <dbReference type="ARBA" id="ARBA00022475"/>
    </source>
</evidence>
<sequence>MRIRYTMGHTVTDEARRFLLVTAGAIPGALLRWEAAVQLGPCLPPGGSDLLVNGVGSLLLGWLVTRPFRQDLQLLLGAGFCGSLSTFSSWMLVTVRLQQQGFVMGLLWLALGLAVGLAMAWLGQRLGQGRRPS</sequence>
<evidence type="ECO:0000256" key="8">
    <source>
        <dbReference type="ARBA" id="ARBA00035585"/>
    </source>
</evidence>
<comment type="function">
    <text evidence="9 10">Fluoride-specific ion channel. Important for reducing fluoride concentration in the cell, thus reducing its toxicity.</text>
</comment>